<dbReference type="InterPro" id="IPR004252">
    <property type="entry name" value="Probable_transposase_24"/>
</dbReference>
<dbReference type="Proteomes" id="UP000237347">
    <property type="component" value="Unassembled WGS sequence"/>
</dbReference>
<dbReference type="PANTHER" id="PTHR33144:SF25">
    <property type="entry name" value="DUF4216 DOMAIN-CONTAINING PROTEIN"/>
    <property type="match status" value="1"/>
</dbReference>
<dbReference type="PANTHER" id="PTHR33144">
    <property type="entry name" value="OS10G0409366 PROTEIN-RELATED"/>
    <property type="match status" value="1"/>
</dbReference>
<evidence type="ECO:0000256" key="1">
    <source>
        <dbReference type="SAM" id="Coils"/>
    </source>
</evidence>
<evidence type="ECO:0008006" key="5">
    <source>
        <dbReference type="Google" id="ProtNLM"/>
    </source>
</evidence>
<dbReference type="AlphaFoldDB" id="A0AAW0J3F6"/>
<sequence>MGKKRQLPLVQVGEGPSCSRQRGENECEAVSSAEQATTAASDARTQPAGRRRKNQLSVVEVGQGSSRAQESVQAELRAAFAADQARGDASDDDETEPPSPGDLVQETPVSSNGRAEDVVQETPSDSNVRKKRGVTLMQRVWSLPPNMKVQLEVNVKGQPIGDSGQTFKRWLGTICLNPILCPLVPVAWTRFPDKEKEACWIEIEKKWIIPAHIILPANQKNWALHLLGELRRNRRSKLKKKCYPKDALKEDVIQAKPYNIDRLQYEALVDYWFSSATKTLIDTNIKSRGFQKDIARSGPISFAQTADKMAKECGHAVERAVVFAKVYSTKDGQPISTEVRDKIVSPILETAHRITELETSHQTLRDELAQSKQTHQEQIAEMQAKHKEEIAEIREQNKQQIDEALAEAKRQSDAQHKIQIDEMMAGVRSMFDSMRSFPNASQLPVVHWEFSSMRYAFVVLFACLEVDVDNCLYIRVHWEFSSMRYAFVVLFACLEVDVDNCLYIRVHWEFSSMRYAFVVLFACLEVDVDNCLYIRVVALWTKSLEMG</sequence>
<gene>
    <name evidence="3" type="ORF">CFP56_038087</name>
</gene>
<organism evidence="3 4">
    <name type="scientific">Quercus suber</name>
    <name type="common">Cork oak</name>
    <dbReference type="NCBI Taxonomy" id="58331"/>
    <lineage>
        <taxon>Eukaryota</taxon>
        <taxon>Viridiplantae</taxon>
        <taxon>Streptophyta</taxon>
        <taxon>Embryophyta</taxon>
        <taxon>Tracheophyta</taxon>
        <taxon>Spermatophyta</taxon>
        <taxon>Magnoliopsida</taxon>
        <taxon>eudicotyledons</taxon>
        <taxon>Gunneridae</taxon>
        <taxon>Pentapetalae</taxon>
        <taxon>rosids</taxon>
        <taxon>fabids</taxon>
        <taxon>Fagales</taxon>
        <taxon>Fagaceae</taxon>
        <taxon>Quercus</taxon>
    </lineage>
</organism>
<dbReference type="EMBL" id="PKMF04000713">
    <property type="protein sequence ID" value="KAK7821123.1"/>
    <property type="molecule type" value="Genomic_DNA"/>
</dbReference>
<feature type="region of interest" description="Disordered" evidence="2">
    <location>
        <begin position="1"/>
        <end position="130"/>
    </location>
</feature>
<feature type="compositionally biased region" description="Polar residues" evidence="2">
    <location>
        <begin position="63"/>
        <end position="72"/>
    </location>
</feature>
<accession>A0AAW0J3F6</accession>
<feature type="coiled-coil region" evidence="1">
    <location>
        <begin position="354"/>
        <end position="414"/>
    </location>
</feature>
<proteinExistence type="predicted"/>
<evidence type="ECO:0000313" key="4">
    <source>
        <dbReference type="Proteomes" id="UP000237347"/>
    </source>
</evidence>
<keyword evidence="1" id="KW-0175">Coiled coil</keyword>
<name>A0AAW0J3F6_QUESU</name>
<feature type="compositionally biased region" description="Low complexity" evidence="2">
    <location>
        <begin position="73"/>
        <end position="84"/>
    </location>
</feature>
<dbReference type="Pfam" id="PF03004">
    <property type="entry name" value="Transposase_24"/>
    <property type="match status" value="1"/>
</dbReference>
<keyword evidence="4" id="KW-1185">Reference proteome</keyword>
<protein>
    <recommendedName>
        <fullName evidence="5">Transposase</fullName>
    </recommendedName>
</protein>
<comment type="caution">
    <text evidence="3">The sequence shown here is derived from an EMBL/GenBank/DDBJ whole genome shotgun (WGS) entry which is preliminary data.</text>
</comment>
<reference evidence="3 4" key="1">
    <citation type="journal article" date="2018" name="Sci. Data">
        <title>The draft genome sequence of cork oak.</title>
        <authorList>
            <person name="Ramos A.M."/>
            <person name="Usie A."/>
            <person name="Barbosa P."/>
            <person name="Barros P.M."/>
            <person name="Capote T."/>
            <person name="Chaves I."/>
            <person name="Simoes F."/>
            <person name="Abreu I."/>
            <person name="Carrasquinho I."/>
            <person name="Faro C."/>
            <person name="Guimaraes J.B."/>
            <person name="Mendonca D."/>
            <person name="Nobrega F."/>
            <person name="Rodrigues L."/>
            <person name="Saibo N.J.M."/>
            <person name="Varela M.C."/>
            <person name="Egas C."/>
            <person name="Matos J."/>
            <person name="Miguel C.M."/>
            <person name="Oliveira M.M."/>
            <person name="Ricardo C.P."/>
            <person name="Goncalves S."/>
        </authorList>
    </citation>
    <scope>NUCLEOTIDE SEQUENCE [LARGE SCALE GENOMIC DNA]</scope>
    <source>
        <strain evidence="4">cv. HL8</strain>
    </source>
</reference>
<feature type="compositionally biased region" description="Polar residues" evidence="2">
    <location>
        <begin position="32"/>
        <end position="44"/>
    </location>
</feature>
<evidence type="ECO:0000313" key="3">
    <source>
        <dbReference type="EMBL" id="KAK7821123.1"/>
    </source>
</evidence>
<evidence type="ECO:0000256" key="2">
    <source>
        <dbReference type="SAM" id="MobiDB-lite"/>
    </source>
</evidence>